<feature type="region of interest" description="Disordered" evidence="1">
    <location>
        <begin position="1"/>
        <end position="40"/>
    </location>
</feature>
<gene>
    <name evidence="2" type="ORF">FB45DRAFT_868366</name>
</gene>
<sequence length="221" mass="23730">MSEQHASDFAPGTGGASPSLFLSRHSSPRPHTSSPLPPTSIIYAEAIPPNAPRFAPALEPVDGGTRSRRAGPRIRIRKTPAVSAVASEGLLLNGRVCPSGELVVLDGLSSPSLQVWIRFRQGEAQAALSIAQWNSRVLEPLIFDLEHDGAGHHQVDPSLLNLDVSVGLFVPIGRRRRRVANPERNGTCRLADSREKCAALNYLCAASVLNVIPIDNTTELE</sequence>
<keyword evidence="3" id="KW-1185">Reference proteome</keyword>
<proteinExistence type="predicted"/>
<accession>A0AAD7FJB9</accession>
<name>A0AAD7FJB9_9AGAR</name>
<dbReference type="AlphaFoldDB" id="A0AAD7FJB9"/>
<protein>
    <submittedName>
        <fullName evidence="2">Uncharacterized protein</fullName>
    </submittedName>
</protein>
<feature type="compositionally biased region" description="Low complexity" evidence="1">
    <location>
        <begin position="22"/>
        <end position="34"/>
    </location>
</feature>
<dbReference type="EMBL" id="JARKIF010000011">
    <property type="protein sequence ID" value="KAJ7627111.1"/>
    <property type="molecule type" value="Genomic_DNA"/>
</dbReference>
<dbReference type="Proteomes" id="UP001221142">
    <property type="component" value="Unassembled WGS sequence"/>
</dbReference>
<evidence type="ECO:0000313" key="2">
    <source>
        <dbReference type="EMBL" id="KAJ7627111.1"/>
    </source>
</evidence>
<evidence type="ECO:0000256" key="1">
    <source>
        <dbReference type="SAM" id="MobiDB-lite"/>
    </source>
</evidence>
<reference evidence="2" key="1">
    <citation type="submission" date="2023-03" db="EMBL/GenBank/DDBJ databases">
        <title>Massive genome expansion in bonnet fungi (Mycena s.s.) driven by repeated elements and novel gene families across ecological guilds.</title>
        <authorList>
            <consortium name="Lawrence Berkeley National Laboratory"/>
            <person name="Harder C.B."/>
            <person name="Miyauchi S."/>
            <person name="Viragh M."/>
            <person name="Kuo A."/>
            <person name="Thoen E."/>
            <person name="Andreopoulos B."/>
            <person name="Lu D."/>
            <person name="Skrede I."/>
            <person name="Drula E."/>
            <person name="Henrissat B."/>
            <person name="Morin E."/>
            <person name="Kohler A."/>
            <person name="Barry K."/>
            <person name="LaButti K."/>
            <person name="Morin E."/>
            <person name="Salamov A."/>
            <person name="Lipzen A."/>
            <person name="Mereny Z."/>
            <person name="Hegedus B."/>
            <person name="Baldrian P."/>
            <person name="Stursova M."/>
            <person name="Weitz H."/>
            <person name="Taylor A."/>
            <person name="Grigoriev I.V."/>
            <person name="Nagy L.G."/>
            <person name="Martin F."/>
            <person name="Kauserud H."/>
        </authorList>
    </citation>
    <scope>NUCLEOTIDE SEQUENCE</scope>
    <source>
        <strain evidence="2">9284</strain>
    </source>
</reference>
<comment type="caution">
    <text evidence="2">The sequence shown here is derived from an EMBL/GenBank/DDBJ whole genome shotgun (WGS) entry which is preliminary data.</text>
</comment>
<organism evidence="2 3">
    <name type="scientific">Roridomyces roridus</name>
    <dbReference type="NCBI Taxonomy" id="1738132"/>
    <lineage>
        <taxon>Eukaryota</taxon>
        <taxon>Fungi</taxon>
        <taxon>Dikarya</taxon>
        <taxon>Basidiomycota</taxon>
        <taxon>Agaricomycotina</taxon>
        <taxon>Agaricomycetes</taxon>
        <taxon>Agaricomycetidae</taxon>
        <taxon>Agaricales</taxon>
        <taxon>Marasmiineae</taxon>
        <taxon>Mycenaceae</taxon>
        <taxon>Roridomyces</taxon>
    </lineage>
</organism>
<evidence type="ECO:0000313" key="3">
    <source>
        <dbReference type="Proteomes" id="UP001221142"/>
    </source>
</evidence>